<organism evidence="2 3">
    <name type="scientific">Desulfuribacillus stibiiarsenatis</name>
    <dbReference type="NCBI Taxonomy" id="1390249"/>
    <lineage>
        <taxon>Bacteria</taxon>
        <taxon>Bacillati</taxon>
        <taxon>Bacillota</taxon>
        <taxon>Desulfuribacillia</taxon>
        <taxon>Desulfuribacillales</taxon>
        <taxon>Desulfuribacillaceae</taxon>
        <taxon>Desulfuribacillus</taxon>
    </lineage>
</organism>
<dbReference type="RefSeq" id="WP_069701036.1">
    <property type="nucleotide sequence ID" value="NZ_MJAT01000002.1"/>
</dbReference>
<feature type="transmembrane region" description="Helical" evidence="1">
    <location>
        <begin position="33"/>
        <end position="53"/>
    </location>
</feature>
<evidence type="ECO:0000313" key="3">
    <source>
        <dbReference type="Proteomes" id="UP000095255"/>
    </source>
</evidence>
<accession>A0A1E5L947</accession>
<evidence type="ECO:0000256" key="1">
    <source>
        <dbReference type="SAM" id="Phobius"/>
    </source>
</evidence>
<reference evidence="2 3" key="1">
    <citation type="submission" date="2016-09" db="EMBL/GenBank/DDBJ databases">
        <title>Desulfuribacillus arsenicus sp. nov., an obligately anaerobic, dissimilatory arsenic- and antimonate-reducing bacterium isolated from anoxic sediments.</title>
        <authorList>
            <person name="Abin C.A."/>
            <person name="Hollibaugh J.T."/>
        </authorList>
    </citation>
    <scope>NUCLEOTIDE SEQUENCE [LARGE SCALE GENOMIC DNA]</scope>
    <source>
        <strain evidence="2 3">MLFW-2</strain>
    </source>
</reference>
<dbReference type="EMBL" id="MJAT01000002">
    <property type="protein sequence ID" value="OEH86670.1"/>
    <property type="molecule type" value="Genomic_DNA"/>
</dbReference>
<keyword evidence="1" id="KW-1133">Transmembrane helix</keyword>
<dbReference type="AlphaFoldDB" id="A0A1E5L947"/>
<evidence type="ECO:0008006" key="4">
    <source>
        <dbReference type="Google" id="ProtNLM"/>
    </source>
</evidence>
<comment type="caution">
    <text evidence="2">The sequence shown here is derived from an EMBL/GenBank/DDBJ whole genome shotgun (WGS) entry which is preliminary data.</text>
</comment>
<gene>
    <name evidence="2" type="ORF">BHU72_10505</name>
</gene>
<sequence length="156" mass="17868">MEGAKRLAYYQKLESSDWIIASAIDVSEVTTPIITILIYSVMGLIFLSVVLAIGQVKLYEKRFVKPINLLRDHIEELTLGKDIRQINTQHSYSNSELAEIASRIVDMARKSQCIPRKMVDSKTCWPRRIKLAIKLRTTVAIAWHLLTRIEIITIES</sequence>
<keyword evidence="1" id="KW-0472">Membrane</keyword>
<keyword evidence="1" id="KW-0812">Transmembrane</keyword>
<name>A0A1E5L947_9FIRM</name>
<dbReference type="STRING" id="1390249.BHU72_10505"/>
<evidence type="ECO:0000313" key="2">
    <source>
        <dbReference type="EMBL" id="OEH86670.1"/>
    </source>
</evidence>
<proteinExistence type="predicted"/>
<protein>
    <recommendedName>
        <fullName evidence="4">HAMP domain-containing protein</fullName>
    </recommendedName>
</protein>
<keyword evidence="3" id="KW-1185">Reference proteome</keyword>
<dbReference type="Proteomes" id="UP000095255">
    <property type="component" value="Unassembled WGS sequence"/>
</dbReference>